<keyword evidence="2" id="KW-0812">Transmembrane</keyword>
<name>A0A0E3QME1_METBA</name>
<accession>A0A0E3QME1</accession>
<evidence type="ECO:0000313" key="3">
    <source>
        <dbReference type="EMBL" id="AKB51507.1"/>
    </source>
</evidence>
<dbReference type="AlphaFoldDB" id="A0A0E3QME1"/>
<dbReference type="InterPro" id="IPR008887">
    <property type="entry name" value="UPF0228"/>
</dbReference>
<keyword evidence="2" id="KW-1133">Transmembrane helix</keyword>
<evidence type="ECO:0000256" key="2">
    <source>
        <dbReference type="SAM" id="Phobius"/>
    </source>
</evidence>
<dbReference type="GeneID" id="24823787"/>
<dbReference type="Pfam" id="PF05727">
    <property type="entry name" value="UPF0228"/>
    <property type="match status" value="1"/>
</dbReference>
<dbReference type="PATRIC" id="fig|1434109.4.peg.2908"/>
<feature type="transmembrane region" description="Helical" evidence="2">
    <location>
        <begin position="6"/>
        <end position="28"/>
    </location>
</feature>
<dbReference type="HOGENOM" id="CLU_106567_0_0_2"/>
<proteinExistence type="inferred from homology"/>
<organism evidence="3 4">
    <name type="scientific">Methanosarcina barkeri str. Wiesmoor</name>
    <dbReference type="NCBI Taxonomy" id="1434109"/>
    <lineage>
        <taxon>Archaea</taxon>
        <taxon>Methanobacteriati</taxon>
        <taxon>Methanobacteriota</taxon>
        <taxon>Stenosarchaea group</taxon>
        <taxon>Methanomicrobia</taxon>
        <taxon>Methanosarcinales</taxon>
        <taxon>Methanosarcinaceae</taxon>
        <taxon>Methanosarcina</taxon>
    </lineage>
</organism>
<dbReference type="RefSeq" id="WP_011307456.1">
    <property type="nucleotide sequence ID" value="NZ_CP009526.1"/>
</dbReference>
<evidence type="ECO:0000256" key="1">
    <source>
        <dbReference type="ARBA" id="ARBA00009746"/>
    </source>
</evidence>
<dbReference type="KEGG" id="mbw:MSBRW_2254"/>
<sequence length="207" mass="24550">MTKKPIYKILLIVVFIIFLIFIIPMILFTSTNTDSKMSIDTKTPVNELKAAGLFIKFEDGVSESEVKTILESYNLTMNYSIKYNTHYVEGKYYIILDKDNWDIRREISKKMREEKKDWIISSPAHVIRKGDDYVFMVSEQAVQDENFLAILNKYNIQVNKFVECLVRFEKPEGSRYWIPERNAIQIKNELEMNENIFSVYIDHIYDQ</sequence>
<evidence type="ECO:0000313" key="4">
    <source>
        <dbReference type="Proteomes" id="UP000033038"/>
    </source>
</evidence>
<gene>
    <name evidence="3" type="ORF">MSBRW_2254</name>
</gene>
<dbReference type="Proteomes" id="UP000033038">
    <property type="component" value="Chromosome"/>
</dbReference>
<protein>
    <submittedName>
        <fullName evidence="3">Uncharacterized protein</fullName>
    </submittedName>
</protein>
<keyword evidence="2" id="KW-0472">Membrane</keyword>
<dbReference type="EMBL" id="CP009526">
    <property type="protein sequence ID" value="AKB51507.1"/>
    <property type="molecule type" value="Genomic_DNA"/>
</dbReference>
<reference evidence="3 4" key="1">
    <citation type="submission" date="2014-07" db="EMBL/GenBank/DDBJ databases">
        <title>Methanogenic archaea and the global carbon cycle.</title>
        <authorList>
            <person name="Henriksen J.R."/>
            <person name="Luke J."/>
            <person name="Reinhart S."/>
            <person name="Benedict M.N."/>
            <person name="Youngblut N.D."/>
            <person name="Metcalf M.E."/>
            <person name="Whitaker R.J."/>
            <person name="Metcalf W.W."/>
        </authorList>
    </citation>
    <scope>NUCLEOTIDE SEQUENCE [LARGE SCALE GENOMIC DNA]</scope>
    <source>
        <strain evidence="3 4">Wiesmoor</strain>
    </source>
</reference>
<comment type="similarity">
    <text evidence="1">Belongs to the UPF0228 family.</text>
</comment>